<gene>
    <name evidence="2" type="ORF">HYC85_026339</name>
</gene>
<accession>A0A7J7G3B2</accession>
<evidence type="ECO:0000256" key="1">
    <source>
        <dbReference type="SAM" id="MobiDB-lite"/>
    </source>
</evidence>
<comment type="caution">
    <text evidence="2">The sequence shown here is derived from an EMBL/GenBank/DDBJ whole genome shotgun (WGS) entry which is preliminary data.</text>
</comment>
<sequence>MESGFDLLYDTEPMLAADMVPSTLQDGPTESSMHGSGMVSDSMYPSQSLGSFLRKHIRRRKKARYSPQAVMHAPAHAGPYLPLVASARFTTQRRRRKLHLRSNHLQAGTSSSMGSSARRRRGHSSLVSRGHRRGVSPTTGHLVQDVITSESGYDTGVSSPEGCGFDYDVSQACAPSDLLQVHHQTSRFMALVLDPSLGPMRRVSQEVVPQQPPRSP</sequence>
<reference evidence="3" key="1">
    <citation type="journal article" date="2020" name="Nat. Commun.">
        <title>Genome assembly of wild tea tree DASZ reveals pedigree and selection history of tea varieties.</title>
        <authorList>
            <person name="Zhang W."/>
            <person name="Zhang Y."/>
            <person name="Qiu H."/>
            <person name="Guo Y."/>
            <person name="Wan H."/>
            <person name="Zhang X."/>
            <person name="Scossa F."/>
            <person name="Alseekh S."/>
            <person name="Zhang Q."/>
            <person name="Wang P."/>
            <person name="Xu L."/>
            <person name="Schmidt M.H."/>
            <person name="Jia X."/>
            <person name="Li D."/>
            <person name="Zhu A."/>
            <person name="Guo F."/>
            <person name="Chen W."/>
            <person name="Ni D."/>
            <person name="Usadel B."/>
            <person name="Fernie A.R."/>
            <person name="Wen W."/>
        </authorList>
    </citation>
    <scope>NUCLEOTIDE SEQUENCE [LARGE SCALE GENOMIC DNA]</scope>
    <source>
        <strain evidence="3">cv. G240</strain>
    </source>
</reference>
<dbReference type="Proteomes" id="UP000593564">
    <property type="component" value="Unassembled WGS sequence"/>
</dbReference>
<organism evidence="2 3">
    <name type="scientific">Camellia sinensis</name>
    <name type="common">Tea plant</name>
    <name type="synonym">Thea sinensis</name>
    <dbReference type="NCBI Taxonomy" id="4442"/>
    <lineage>
        <taxon>Eukaryota</taxon>
        <taxon>Viridiplantae</taxon>
        <taxon>Streptophyta</taxon>
        <taxon>Embryophyta</taxon>
        <taxon>Tracheophyta</taxon>
        <taxon>Spermatophyta</taxon>
        <taxon>Magnoliopsida</taxon>
        <taxon>eudicotyledons</taxon>
        <taxon>Gunneridae</taxon>
        <taxon>Pentapetalae</taxon>
        <taxon>asterids</taxon>
        <taxon>Ericales</taxon>
        <taxon>Theaceae</taxon>
        <taxon>Camellia</taxon>
    </lineage>
</organism>
<dbReference type="EMBL" id="JACBKZ010000013">
    <property type="protein sequence ID" value="KAF5935210.1"/>
    <property type="molecule type" value="Genomic_DNA"/>
</dbReference>
<reference evidence="2 3" key="2">
    <citation type="submission" date="2020-07" db="EMBL/GenBank/DDBJ databases">
        <title>Genome assembly of wild tea tree DASZ reveals pedigree and selection history of tea varieties.</title>
        <authorList>
            <person name="Zhang W."/>
        </authorList>
    </citation>
    <scope>NUCLEOTIDE SEQUENCE [LARGE SCALE GENOMIC DNA]</scope>
    <source>
        <strain evidence="3">cv. G240</strain>
        <tissue evidence="2">Leaf</tissue>
    </source>
</reference>
<evidence type="ECO:0000313" key="2">
    <source>
        <dbReference type="EMBL" id="KAF5935210.1"/>
    </source>
</evidence>
<protein>
    <submittedName>
        <fullName evidence="2">Uncharacterized protein</fullName>
    </submittedName>
</protein>
<evidence type="ECO:0000313" key="3">
    <source>
        <dbReference type="Proteomes" id="UP000593564"/>
    </source>
</evidence>
<feature type="compositionally biased region" description="Basic residues" evidence="1">
    <location>
        <begin position="117"/>
        <end position="134"/>
    </location>
</feature>
<feature type="region of interest" description="Disordered" evidence="1">
    <location>
        <begin position="94"/>
        <end position="140"/>
    </location>
</feature>
<dbReference type="AlphaFoldDB" id="A0A7J7G3B2"/>
<proteinExistence type="predicted"/>
<name>A0A7J7G3B2_CAMSI</name>
<keyword evidence="3" id="KW-1185">Reference proteome</keyword>